<feature type="transmembrane region" description="Helical" evidence="1">
    <location>
        <begin position="233"/>
        <end position="255"/>
    </location>
</feature>
<dbReference type="AlphaFoldDB" id="A0A3P5XQZ1"/>
<dbReference type="EMBL" id="UXAW01000078">
    <property type="protein sequence ID" value="VDC30375.1"/>
    <property type="molecule type" value="Genomic_DNA"/>
</dbReference>
<evidence type="ECO:0000256" key="1">
    <source>
        <dbReference type="SAM" id="Phobius"/>
    </source>
</evidence>
<keyword evidence="1" id="KW-0812">Transmembrane</keyword>
<name>A0A3P5XQZ1_9RHOB</name>
<protein>
    <recommendedName>
        <fullName evidence="2">Heparan-alpha-glucosaminide N-acetyltransferase catalytic domain-containing protein</fullName>
    </recommendedName>
</protein>
<dbReference type="InterPro" id="IPR012429">
    <property type="entry name" value="HGSNAT_cat"/>
</dbReference>
<keyword evidence="4" id="KW-1185">Reference proteome</keyword>
<evidence type="ECO:0000259" key="2">
    <source>
        <dbReference type="Pfam" id="PF07786"/>
    </source>
</evidence>
<feature type="transmembrane region" description="Helical" evidence="1">
    <location>
        <begin position="191"/>
        <end position="212"/>
    </location>
</feature>
<evidence type="ECO:0000313" key="3">
    <source>
        <dbReference type="EMBL" id="VDC30375.1"/>
    </source>
</evidence>
<evidence type="ECO:0000313" key="4">
    <source>
        <dbReference type="Proteomes" id="UP000277498"/>
    </source>
</evidence>
<keyword evidence="1" id="KW-0472">Membrane</keyword>
<feature type="transmembrane region" description="Helical" evidence="1">
    <location>
        <begin position="120"/>
        <end position="140"/>
    </location>
</feature>
<feature type="transmembrane region" description="Helical" evidence="1">
    <location>
        <begin position="64"/>
        <end position="85"/>
    </location>
</feature>
<keyword evidence="1" id="KW-1133">Transmembrane helix</keyword>
<dbReference type="Proteomes" id="UP000277498">
    <property type="component" value="Unassembled WGS sequence"/>
</dbReference>
<accession>A0A3P5XQZ1</accession>
<reference evidence="3 4" key="1">
    <citation type="submission" date="2018-11" db="EMBL/GenBank/DDBJ databases">
        <authorList>
            <person name="Criscuolo A."/>
        </authorList>
    </citation>
    <scope>NUCLEOTIDE SEQUENCE [LARGE SCALE GENOMIC DNA]</scope>
    <source>
        <strain evidence="3">ACIP111625</strain>
    </source>
</reference>
<feature type="transmembrane region" description="Helical" evidence="1">
    <location>
        <begin position="23"/>
        <end position="44"/>
    </location>
</feature>
<organism evidence="3 4">
    <name type="scientific">Pseudogemmobacter humi</name>
    <dbReference type="NCBI Taxonomy" id="2483812"/>
    <lineage>
        <taxon>Bacteria</taxon>
        <taxon>Pseudomonadati</taxon>
        <taxon>Pseudomonadota</taxon>
        <taxon>Alphaproteobacteria</taxon>
        <taxon>Rhodobacterales</taxon>
        <taxon>Paracoccaceae</taxon>
        <taxon>Pseudogemmobacter</taxon>
    </lineage>
</organism>
<sequence length="256" mass="28124">MPPVARRGRNGAGKRGTRMRQRLILIDLARTLALAGMVVFHLTWDLDMAGFVPRGTAVSGFFWYFARIVAGSFIFLAGMGLWISHGEGIRWPAFGRRLAKIAAAAALVSAATYLAMPEVWIFYGILHSIAVSSILGLLFLRLPAAVNLALAALIFALPWFFSAPFFGGVLVWTGLSGTLPLTADFEPLFPWFAPFLAGMATARLFARYGVWSRIEPRETPLLRRLGWPGRHSLAIYLLHQPLLIGLVLSAAWLFAA</sequence>
<proteinExistence type="predicted"/>
<feature type="domain" description="Heparan-alpha-glucosaminide N-acetyltransferase catalytic" evidence="2">
    <location>
        <begin position="22"/>
        <end position="241"/>
    </location>
</feature>
<feature type="transmembrane region" description="Helical" evidence="1">
    <location>
        <begin position="147"/>
        <end position="171"/>
    </location>
</feature>
<gene>
    <name evidence="3" type="ORF">XINFAN_02549</name>
</gene>
<dbReference type="Pfam" id="PF07786">
    <property type="entry name" value="HGSNAT_cat"/>
    <property type="match status" value="1"/>
</dbReference>
<feature type="transmembrane region" description="Helical" evidence="1">
    <location>
        <begin position="97"/>
        <end position="114"/>
    </location>
</feature>